<dbReference type="Proteomes" id="UP000183253">
    <property type="component" value="Unassembled WGS sequence"/>
</dbReference>
<dbReference type="Gene3D" id="3.40.1390.30">
    <property type="entry name" value="NIF3 (NGG1p interacting factor 3)-like"/>
    <property type="match status" value="2"/>
</dbReference>
<dbReference type="OrthoDB" id="9792792at2"/>
<evidence type="ECO:0000256" key="2">
    <source>
        <dbReference type="ARBA" id="ARBA00011643"/>
    </source>
</evidence>
<dbReference type="FunFam" id="3.40.1390.30:FF:000001">
    <property type="entry name" value="GTP cyclohydrolase 1 type 2"/>
    <property type="match status" value="1"/>
</dbReference>
<evidence type="ECO:0000256" key="1">
    <source>
        <dbReference type="ARBA" id="ARBA00006964"/>
    </source>
</evidence>
<protein>
    <recommendedName>
        <fullName evidence="3">GTP cyclohydrolase 1 type 2 homolog</fullName>
    </recommendedName>
</protein>
<name>A0A1H4F6X4_9BACT</name>
<dbReference type="GO" id="GO:0005737">
    <property type="term" value="C:cytoplasm"/>
    <property type="evidence" value="ECO:0007669"/>
    <property type="project" value="TreeGrafter"/>
</dbReference>
<feature type="binding site" evidence="5">
    <location>
        <position position="64"/>
    </location>
    <ligand>
        <name>a divalent metal cation</name>
        <dbReference type="ChEBI" id="CHEBI:60240"/>
        <label>2</label>
    </ligand>
</feature>
<keyword evidence="7" id="KW-1185">Reference proteome</keyword>
<evidence type="ECO:0000256" key="4">
    <source>
        <dbReference type="ARBA" id="ARBA00022723"/>
    </source>
</evidence>
<feature type="binding site" evidence="5">
    <location>
        <position position="103"/>
    </location>
    <ligand>
        <name>a divalent metal cation</name>
        <dbReference type="ChEBI" id="CHEBI:60240"/>
        <label>1</label>
    </ligand>
</feature>
<feature type="binding site" evidence="5">
    <location>
        <position position="227"/>
    </location>
    <ligand>
        <name>a divalent metal cation</name>
        <dbReference type="ChEBI" id="CHEBI:60240"/>
        <label>1</label>
    </ligand>
</feature>
<feature type="binding site" evidence="5">
    <location>
        <position position="65"/>
    </location>
    <ligand>
        <name>a divalent metal cation</name>
        <dbReference type="ChEBI" id="CHEBI:60240"/>
        <label>1</label>
    </ligand>
</feature>
<evidence type="ECO:0000313" key="6">
    <source>
        <dbReference type="EMBL" id="SEA92951.1"/>
    </source>
</evidence>
<dbReference type="NCBIfam" id="TIGR00486">
    <property type="entry name" value="YbgI_SA1388"/>
    <property type="match status" value="1"/>
</dbReference>
<gene>
    <name evidence="6" type="ORF">SAMN05444145_10985</name>
</gene>
<dbReference type="InterPro" id="IPR036069">
    <property type="entry name" value="DUF34/NIF3_sf"/>
</dbReference>
<evidence type="ECO:0000256" key="5">
    <source>
        <dbReference type="PIRSR" id="PIRSR602678-1"/>
    </source>
</evidence>
<evidence type="ECO:0000313" key="7">
    <source>
        <dbReference type="Proteomes" id="UP000183253"/>
    </source>
</evidence>
<reference evidence="6 7" key="1">
    <citation type="submission" date="2016-10" db="EMBL/GenBank/DDBJ databases">
        <authorList>
            <person name="de Groot N.N."/>
        </authorList>
    </citation>
    <scope>NUCLEOTIDE SEQUENCE [LARGE SCALE GENOMIC DNA]</scope>
    <source>
        <strain evidence="6 7">DSM 25383</strain>
    </source>
</reference>
<feature type="binding site" evidence="5">
    <location>
        <position position="223"/>
    </location>
    <ligand>
        <name>a divalent metal cation</name>
        <dbReference type="ChEBI" id="CHEBI:60240"/>
        <label>1</label>
    </ligand>
</feature>
<sequence length="261" mass="28690">MKISQITEVIERFAPLGWQESYDNAGLIVGRPDDEVHKALLAVDVTEEVLDEAEAEGCDIVLTHHPIIFHALKRFNSADPVQRCVERAIRSRIALYACHTNLDSAPEGMSWRLAEILGVGNLGVLQPSEAGEGVGFGVVGELSESVDTVEFMQFIRRKLGVKVVRYSDTATSAVRRVAVCTGAGASLIGEARRAGADIYITADLKYNDFMTPDKVLTVADIGHFESEYCAIELLFDILSKNLCTFAVRKSERSRNPVNYLV</sequence>
<comment type="subunit">
    <text evidence="2">Homohexamer.</text>
</comment>
<evidence type="ECO:0000256" key="3">
    <source>
        <dbReference type="ARBA" id="ARBA00022112"/>
    </source>
</evidence>
<dbReference type="GO" id="GO:0046872">
    <property type="term" value="F:metal ion binding"/>
    <property type="evidence" value="ECO:0007669"/>
    <property type="project" value="UniProtKB-KW"/>
</dbReference>
<dbReference type="RefSeq" id="WP_010265792.1">
    <property type="nucleotide sequence ID" value="NZ_CAEG01000017.1"/>
</dbReference>
<dbReference type="InterPro" id="IPR002678">
    <property type="entry name" value="DUF34/NIF3"/>
</dbReference>
<dbReference type="PANTHER" id="PTHR13799">
    <property type="entry name" value="NGG1 INTERACTING FACTOR 3"/>
    <property type="match status" value="1"/>
</dbReference>
<dbReference type="STRING" id="1033731.SAMN05444145_10985"/>
<dbReference type="AlphaFoldDB" id="A0A1H4F6X4"/>
<dbReference type="PANTHER" id="PTHR13799:SF14">
    <property type="entry name" value="GTP CYCLOHYDROLASE 1 TYPE 2 HOMOLOG"/>
    <property type="match status" value="1"/>
</dbReference>
<proteinExistence type="inferred from homology"/>
<dbReference type="Pfam" id="PF01784">
    <property type="entry name" value="DUF34_NIF3"/>
    <property type="match status" value="1"/>
</dbReference>
<keyword evidence="4 5" id="KW-0479">Metal-binding</keyword>
<dbReference type="EMBL" id="FNRI01000009">
    <property type="protein sequence ID" value="SEA92951.1"/>
    <property type="molecule type" value="Genomic_DNA"/>
</dbReference>
<comment type="similarity">
    <text evidence="1">Belongs to the GTP cyclohydrolase I type 2/NIF3 family.</text>
</comment>
<dbReference type="SUPFAM" id="SSF102705">
    <property type="entry name" value="NIF3 (NGG1p interacting factor 3)-like"/>
    <property type="match status" value="1"/>
</dbReference>
<organism evidence="6 7">
    <name type="scientific">Alistipes timonensis JC136</name>
    <dbReference type="NCBI Taxonomy" id="1033731"/>
    <lineage>
        <taxon>Bacteria</taxon>
        <taxon>Pseudomonadati</taxon>
        <taxon>Bacteroidota</taxon>
        <taxon>Bacteroidia</taxon>
        <taxon>Bacteroidales</taxon>
        <taxon>Rikenellaceae</taxon>
        <taxon>Alistipes</taxon>
    </lineage>
</organism>
<accession>A0A1H4F6X4</accession>